<evidence type="ECO:0000313" key="2">
    <source>
        <dbReference type="EMBL" id="CAD9008731.1"/>
    </source>
</evidence>
<dbReference type="EMBL" id="HBGA01053847">
    <property type="protein sequence ID" value="CAD9008731.1"/>
    <property type="molecule type" value="Transcribed_RNA"/>
</dbReference>
<sequence>MSNFLQTTLTHWYLGSNPPSPTESPHQFVGVAALPHLDRLKRRKLVIEWKVGKGAPHLRVDIGGQYFAIPYQVVQGYLDVIHSSVFFTSDVGEEGEHFIDRDPTFFPAVLSLLGKRFCWSDVGVGVVNRFVRELNFYAIEVPLEDLVITPVCMALTLFPQLLTLLRACVHGHKVKRVDLEYELRIPDSRSSIKLKACFPPYMVQGERLEDIRTEASRVSLILIRRVSEPAFFPFLETEMEVGLEQNGFFSPVHCFPFPSNFFFGGVEKSKEVQAAFTHSLLNVVVTFPEGSSADTYGEEMFAKVVDVRLPLCLGRRVVFCSQRQYMLCGHKRCFNLDVVRDDREEYYNTTAHACSDHCGSHVPWSQHAPRIHMTSLDISKQYQQ</sequence>
<dbReference type="Pfam" id="PF02214">
    <property type="entry name" value="BTB_2"/>
    <property type="match status" value="1"/>
</dbReference>
<feature type="domain" description="Potassium channel tetramerisation-type BTB" evidence="1">
    <location>
        <begin position="59"/>
        <end position="141"/>
    </location>
</feature>
<dbReference type="InterPro" id="IPR011333">
    <property type="entry name" value="SKP1/BTB/POZ_sf"/>
</dbReference>
<dbReference type="Gene3D" id="3.30.710.10">
    <property type="entry name" value="Potassium Channel Kv1.1, Chain A"/>
    <property type="match status" value="1"/>
</dbReference>
<dbReference type="AlphaFoldDB" id="A0A7S1IDH3"/>
<proteinExistence type="predicted"/>
<dbReference type="GO" id="GO:0051260">
    <property type="term" value="P:protein homooligomerization"/>
    <property type="evidence" value="ECO:0007669"/>
    <property type="project" value="InterPro"/>
</dbReference>
<gene>
    <name evidence="2" type="ORF">EGYM00392_LOCUS19825</name>
</gene>
<name>A0A7S1IDH3_9EUGL</name>
<protein>
    <recommendedName>
        <fullName evidence="1">Potassium channel tetramerisation-type BTB domain-containing protein</fullName>
    </recommendedName>
</protein>
<accession>A0A7S1IDH3</accession>
<evidence type="ECO:0000259" key="1">
    <source>
        <dbReference type="Pfam" id="PF02214"/>
    </source>
</evidence>
<reference evidence="2" key="1">
    <citation type="submission" date="2021-01" db="EMBL/GenBank/DDBJ databases">
        <authorList>
            <person name="Corre E."/>
            <person name="Pelletier E."/>
            <person name="Niang G."/>
            <person name="Scheremetjew M."/>
            <person name="Finn R."/>
            <person name="Kale V."/>
            <person name="Holt S."/>
            <person name="Cochrane G."/>
            <person name="Meng A."/>
            <person name="Brown T."/>
            <person name="Cohen L."/>
        </authorList>
    </citation>
    <scope>NUCLEOTIDE SEQUENCE</scope>
    <source>
        <strain evidence="2">NIES-381</strain>
    </source>
</reference>
<dbReference type="InterPro" id="IPR003131">
    <property type="entry name" value="T1-type_BTB"/>
</dbReference>
<dbReference type="SUPFAM" id="SSF54695">
    <property type="entry name" value="POZ domain"/>
    <property type="match status" value="1"/>
</dbReference>
<organism evidence="2">
    <name type="scientific">Eutreptiella gymnastica</name>
    <dbReference type="NCBI Taxonomy" id="73025"/>
    <lineage>
        <taxon>Eukaryota</taxon>
        <taxon>Discoba</taxon>
        <taxon>Euglenozoa</taxon>
        <taxon>Euglenida</taxon>
        <taxon>Spirocuta</taxon>
        <taxon>Euglenophyceae</taxon>
        <taxon>Eutreptiales</taxon>
        <taxon>Eutreptiaceae</taxon>
        <taxon>Eutreptiella</taxon>
    </lineage>
</organism>